<protein>
    <submittedName>
        <fullName evidence="1">Uncharacterized protein</fullName>
    </submittedName>
</protein>
<name>A0A7S7YFK1_9VIRU</name>
<keyword evidence="2" id="KW-1185">Reference proteome</keyword>
<reference evidence="1 2" key="1">
    <citation type="submission" date="2020-09" db="EMBL/GenBank/DDBJ databases">
        <authorList>
            <person name="Zhang R."/>
            <person name="Garcia K."/>
            <person name="Ogata H."/>
        </authorList>
    </citation>
    <scope>NUCLEOTIDE SEQUENCE [LARGE SCALE GENOMIC DNA]</scope>
    <source>
        <strain evidence="2">stheno</strain>
    </source>
</reference>
<proteinExistence type="predicted"/>
<evidence type="ECO:0000313" key="2">
    <source>
        <dbReference type="Proteomes" id="UP001162098"/>
    </source>
</evidence>
<dbReference type="KEGG" id="vg:80543381"/>
<dbReference type="Proteomes" id="UP001162098">
    <property type="component" value="Segment"/>
</dbReference>
<sequence>MNRIDAYKATELQRLAHRIKLAGYCRELGKDELKNLLLELFDDDRRRGDGNVLAALAEVKGGGALAVAKSPVAIQADKSGASAAMLAKPLRGLFRPEALNYEITMSDDYASLDAALAALAVTFKIPTGYGRQELLRRLEHEARIVPIYLKLDDLAARFRGYLDEAMAGARRFDALAWSGDVCLLAYIGTRWFFVLRRSNESPAFRIQHIRPSLVYEQFCQAVSPPIAKRAEQSATLSRSNAPVLAQWPKTRGAMPSSVVQMLLDILSANDTTGVNGVLARSDAFHAEVVKFFASSAVATLDQTVNIYATVTATAVDEMLAWRPGYTKTIKGILAAMRRPDTNCAGVFKNWSARSLLLVIEMPPGSRLFIPDYTVMERKIPSGSFPVNTALVLPPVDSKFVLEAPPARHAVRNREDDTKPDMDVYVLRVRLVV</sequence>
<accession>A0A7S7YFK1</accession>
<evidence type="ECO:0000313" key="1">
    <source>
        <dbReference type="EMBL" id="QPB44185.1"/>
    </source>
</evidence>
<organism evidence="1 2">
    <name type="scientific">Medusavirus stheno T3</name>
    <dbReference type="NCBI Taxonomy" id="3069717"/>
    <lineage>
        <taxon>Viruses</taxon>
        <taxon>Varidnaviria</taxon>
        <taxon>Bamfordvirae</taxon>
        <taxon>Nucleocytoviricota</taxon>
        <taxon>Megaviricetes</taxon>
        <taxon>Mamonoviridae</taxon>
        <taxon>Medusavirus</taxon>
        <taxon>Medusavirus sthenus</taxon>
    </lineage>
</organism>
<dbReference type="EMBL" id="MW018138">
    <property type="protein sequence ID" value="QPB44185.1"/>
    <property type="molecule type" value="Genomic_DNA"/>
</dbReference>